<dbReference type="AlphaFoldDB" id="A0A4D7JPE0"/>
<proteinExistence type="predicted"/>
<protein>
    <recommendedName>
        <fullName evidence="4">Lipocalin-like domain-containing protein</fullName>
    </recommendedName>
</protein>
<keyword evidence="1" id="KW-0732">Signal</keyword>
<organism evidence="2 3">
    <name type="scientific">Mangrovivirga cuniculi</name>
    <dbReference type="NCBI Taxonomy" id="2715131"/>
    <lineage>
        <taxon>Bacteria</taxon>
        <taxon>Pseudomonadati</taxon>
        <taxon>Bacteroidota</taxon>
        <taxon>Cytophagia</taxon>
        <taxon>Cytophagales</taxon>
        <taxon>Mangrovivirgaceae</taxon>
        <taxon>Mangrovivirga</taxon>
    </lineage>
</organism>
<dbReference type="PROSITE" id="PS51257">
    <property type="entry name" value="PROKAR_LIPOPROTEIN"/>
    <property type="match status" value="1"/>
</dbReference>
<name>A0A4D7JPE0_9BACT</name>
<reference evidence="2 3" key="1">
    <citation type="submission" date="2018-04" db="EMBL/GenBank/DDBJ databases">
        <title>Complete genome uncultured novel isolate.</title>
        <authorList>
            <person name="Merlino G."/>
        </authorList>
    </citation>
    <scope>NUCLEOTIDE SEQUENCE [LARGE SCALE GENOMIC DNA]</scope>
    <source>
        <strain evidence="3">R1DC9</strain>
    </source>
</reference>
<gene>
    <name evidence="2" type="ORF">DCC35_18805</name>
</gene>
<feature type="signal peptide" evidence="1">
    <location>
        <begin position="1"/>
        <end position="21"/>
    </location>
</feature>
<sequence length="171" mass="18721">MNFSKLLSVFFLSLIIFSSCSDDENTPSVDTTLLPGDYTVSGYTEETSVSAMGVSQKTTETYVDGTMTVSFTAEPNAVTHNGSFNTEIIIPGFDPQSSSVSYISEFDGDYTVSGNKITFGSADAAMEYQIVELTETTLRIKYQIKETQEIQGFETTTEIVREITLASNDNL</sequence>
<evidence type="ECO:0000313" key="2">
    <source>
        <dbReference type="EMBL" id="QCK16633.1"/>
    </source>
</evidence>
<accession>A0A4D7JPE0</accession>
<evidence type="ECO:0000256" key="1">
    <source>
        <dbReference type="SAM" id="SignalP"/>
    </source>
</evidence>
<dbReference type="Proteomes" id="UP000298616">
    <property type="component" value="Chromosome"/>
</dbReference>
<dbReference type="EMBL" id="CP028923">
    <property type="protein sequence ID" value="QCK16633.1"/>
    <property type="molecule type" value="Genomic_DNA"/>
</dbReference>
<dbReference type="KEGG" id="fpf:DCC35_18805"/>
<feature type="chain" id="PRO_5020716783" description="Lipocalin-like domain-containing protein" evidence="1">
    <location>
        <begin position="22"/>
        <end position="171"/>
    </location>
</feature>
<dbReference type="RefSeq" id="WP_137092224.1">
    <property type="nucleotide sequence ID" value="NZ_CP028923.1"/>
</dbReference>
<keyword evidence="3" id="KW-1185">Reference proteome</keyword>
<evidence type="ECO:0008006" key="4">
    <source>
        <dbReference type="Google" id="ProtNLM"/>
    </source>
</evidence>
<evidence type="ECO:0000313" key="3">
    <source>
        <dbReference type="Proteomes" id="UP000298616"/>
    </source>
</evidence>